<feature type="compositionally biased region" description="Basic and acidic residues" evidence="6">
    <location>
        <begin position="849"/>
        <end position="882"/>
    </location>
</feature>
<dbReference type="CDD" id="cd06225">
    <property type="entry name" value="HAMP"/>
    <property type="match status" value="1"/>
</dbReference>
<dbReference type="SUPFAM" id="SSF103190">
    <property type="entry name" value="Sensory domain-like"/>
    <property type="match status" value="1"/>
</dbReference>
<dbReference type="SUPFAM" id="SSF58104">
    <property type="entry name" value="Methyl-accepting chemotaxis protein (MCP) signaling domain"/>
    <property type="match status" value="1"/>
</dbReference>
<dbReference type="PANTHER" id="PTHR32089:SF112">
    <property type="entry name" value="LYSOZYME-LIKE PROTEIN-RELATED"/>
    <property type="match status" value="1"/>
</dbReference>
<proteinExistence type="inferred from homology"/>
<dbReference type="PRINTS" id="PR00260">
    <property type="entry name" value="CHEMTRNSDUCR"/>
</dbReference>
<dbReference type="GO" id="GO:0016020">
    <property type="term" value="C:membrane"/>
    <property type="evidence" value="ECO:0007669"/>
    <property type="project" value="InterPro"/>
</dbReference>
<feature type="compositionally biased region" description="Low complexity" evidence="6">
    <location>
        <begin position="1"/>
        <end position="11"/>
    </location>
</feature>
<dbReference type="AlphaFoldDB" id="A0A2W5X000"/>
<name>A0A2W5X000_9MICO</name>
<dbReference type="PROSITE" id="PS50111">
    <property type="entry name" value="CHEMOTAXIS_TRANSDUC_2"/>
    <property type="match status" value="1"/>
</dbReference>
<dbReference type="GO" id="GO:0006935">
    <property type="term" value="P:chemotaxis"/>
    <property type="evidence" value="ECO:0007669"/>
    <property type="project" value="InterPro"/>
</dbReference>
<dbReference type="Pfam" id="PF00015">
    <property type="entry name" value="MCPsignal"/>
    <property type="match status" value="1"/>
</dbReference>
<evidence type="ECO:0008006" key="12">
    <source>
        <dbReference type="Google" id="ProtNLM"/>
    </source>
</evidence>
<gene>
    <name evidence="10" type="ORF">DNL40_08495</name>
</gene>
<evidence type="ECO:0000256" key="1">
    <source>
        <dbReference type="ARBA" id="ARBA00022692"/>
    </source>
</evidence>
<reference evidence="10 11" key="1">
    <citation type="submission" date="2018-06" db="EMBL/GenBank/DDBJ databases">
        <title>Whole genome sequencing of a novel hydrocarbon degrading bacterial strain, PW21 isolated from oil contaminated produced water sample.</title>
        <authorList>
            <person name="Nagkirti P."/>
            <person name="Shaikh A."/>
            <person name="Gowdaman V."/>
            <person name="Engineer A.E."/>
            <person name="Dagar S."/>
            <person name="Dhakephalkar P.K."/>
        </authorList>
    </citation>
    <scope>NUCLEOTIDE SEQUENCE [LARGE SCALE GENOMIC DNA]</scope>
    <source>
        <strain evidence="10 11">PW21</strain>
    </source>
</reference>
<evidence type="ECO:0000259" key="9">
    <source>
        <dbReference type="PROSITE" id="PS50885"/>
    </source>
</evidence>
<dbReference type="InterPro" id="IPR004089">
    <property type="entry name" value="MCPsignal_dom"/>
</dbReference>
<dbReference type="PROSITE" id="PS50885">
    <property type="entry name" value="HAMP"/>
    <property type="match status" value="1"/>
</dbReference>
<organism evidence="10 11">
    <name type="scientific">Xylanimonas oleitrophica</name>
    <dbReference type="NCBI Taxonomy" id="2607479"/>
    <lineage>
        <taxon>Bacteria</taxon>
        <taxon>Bacillati</taxon>
        <taxon>Actinomycetota</taxon>
        <taxon>Actinomycetes</taxon>
        <taxon>Micrococcales</taxon>
        <taxon>Promicromonosporaceae</taxon>
        <taxon>Xylanimonas</taxon>
    </lineage>
</organism>
<keyword evidence="1 7" id="KW-0812">Transmembrane</keyword>
<evidence type="ECO:0000256" key="4">
    <source>
        <dbReference type="ARBA" id="ARBA00029447"/>
    </source>
</evidence>
<dbReference type="InterPro" id="IPR003660">
    <property type="entry name" value="HAMP_dom"/>
</dbReference>
<dbReference type="GO" id="GO:0004888">
    <property type="term" value="F:transmembrane signaling receptor activity"/>
    <property type="evidence" value="ECO:0007669"/>
    <property type="project" value="InterPro"/>
</dbReference>
<evidence type="ECO:0000259" key="8">
    <source>
        <dbReference type="PROSITE" id="PS50111"/>
    </source>
</evidence>
<keyword evidence="7" id="KW-0472">Membrane</keyword>
<feature type="compositionally biased region" description="Basic and acidic residues" evidence="6">
    <location>
        <begin position="778"/>
        <end position="789"/>
    </location>
</feature>
<feature type="compositionally biased region" description="Low complexity" evidence="6">
    <location>
        <begin position="808"/>
        <end position="820"/>
    </location>
</feature>
<dbReference type="PANTHER" id="PTHR32089">
    <property type="entry name" value="METHYL-ACCEPTING CHEMOTAXIS PROTEIN MCPB"/>
    <property type="match status" value="1"/>
</dbReference>
<dbReference type="Proteomes" id="UP000248783">
    <property type="component" value="Unassembled WGS sequence"/>
</dbReference>
<feature type="compositionally biased region" description="Low complexity" evidence="6">
    <location>
        <begin position="829"/>
        <end position="838"/>
    </location>
</feature>
<feature type="region of interest" description="Disordered" evidence="6">
    <location>
        <begin position="744"/>
        <end position="882"/>
    </location>
</feature>
<sequence>MRTLPGLGRTPRLGRLRSPGRLRSLGGLRRSGGSGRPGRPAGLGRLLGRGLPGLGRSLRAQLSVGGVGAVVVTAVVVTTVGGWQVSTLAADAGQDVADLVRHDLEGTVDRSVALVDTQAMTVEERLATEVRVAQAILEASGPLSFGEPVEWAAASQLDGSQTTVELPALLLGGEPLGRNTAPDVASPVVDEVAAMLGSEATIFQRMNREGDMLRVATTVEDGQGRRAIGTYIPSQVAGGGANSVVAAALAGRTYYGIAPVLGEPYASAYVPLVVDEQVVGMMFVGTPQSEIDGPVRKAIAKSVVADSGYVTVVADDGSWVVPPPGGTDGLGNVAARLVTAGSQSVHSVELGVDLPDGPATVLAQRYKPWGWTVAAWVPDAELHAAEKELAAGARRLVWTQLGVGVLVALVVAAGVVWTSGRIVRRVQRLTGALRRVAGRDLSVDVRGEGADEIGVMGNALGEAIRAMRAALHQMRRGAEAARRTAERLSSSSGELEEAAGHTSASAQQAAASAGVVSDEVQAVTAAMTEMRTTIEAVARDVGDASEQAAQAVGVTTEAAEVAVRLRESSSQIASVLKVVTQIAAQTNLLALNATIEAARAGEAGKGFAVVAGEVKDLAQQTTTAIGEIGPVLEAVSRDATDVGRAIERLAEQIAAVDERQSSIAAVVEEQATTTSDVERNLLVAAGTSSEIAQSAALVARSAEQSQSGALEVRGAVDELTEVSEALHGEVEGFLLGVEAVLPRSEAAPESDSEAEAEPAEAEPAEVEDAGAAGPAVVHADDAAADDHALSHGTGGDGEDLRTDDATAELDAAADGAEDLLGAGGDGGPEPEAAEQADGAGAGPGTSQRDAQREAAQDAGHGAERDARDDGAEQGEDRDRPEA</sequence>
<keyword evidence="2 7" id="KW-1133">Transmembrane helix</keyword>
<dbReference type="InterPro" id="IPR033462">
    <property type="entry name" value="Cache_3-Cache_2"/>
</dbReference>
<dbReference type="Pfam" id="PF17201">
    <property type="entry name" value="Cache_3-Cache_2"/>
    <property type="match status" value="1"/>
</dbReference>
<evidence type="ECO:0000256" key="7">
    <source>
        <dbReference type="SAM" id="Phobius"/>
    </source>
</evidence>
<feature type="domain" description="HAMP" evidence="9">
    <location>
        <begin position="420"/>
        <end position="472"/>
    </location>
</feature>
<protein>
    <recommendedName>
        <fullName evidence="12">Methyl-accepting chemotaxis protein</fullName>
    </recommendedName>
</protein>
<dbReference type="Gene3D" id="1.10.287.950">
    <property type="entry name" value="Methyl-accepting chemotaxis protein"/>
    <property type="match status" value="1"/>
</dbReference>
<comment type="similarity">
    <text evidence="4">Belongs to the methyl-accepting chemotaxis (MCP) protein family.</text>
</comment>
<evidence type="ECO:0000256" key="6">
    <source>
        <dbReference type="SAM" id="MobiDB-lite"/>
    </source>
</evidence>
<evidence type="ECO:0000256" key="2">
    <source>
        <dbReference type="ARBA" id="ARBA00022989"/>
    </source>
</evidence>
<feature type="domain" description="Methyl-accepting transducer" evidence="8">
    <location>
        <begin position="484"/>
        <end position="720"/>
    </location>
</feature>
<dbReference type="InterPro" id="IPR029151">
    <property type="entry name" value="Sensor-like_sf"/>
</dbReference>
<dbReference type="SMART" id="SM00283">
    <property type="entry name" value="MA"/>
    <property type="match status" value="1"/>
</dbReference>
<dbReference type="GO" id="GO:0007165">
    <property type="term" value="P:signal transduction"/>
    <property type="evidence" value="ECO:0007669"/>
    <property type="project" value="UniProtKB-KW"/>
</dbReference>
<dbReference type="InterPro" id="IPR004090">
    <property type="entry name" value="Chemotax_Me-accpt_rcpt"/>
</dbReference>
<feature type="region of interest" description="Disordered" evidence="6">
    <location>
        <begin position="480"/>
        <end position="506"/>
    </location>
</feature>
<feature type="compositionally biased region" description="Acidic residues" evidence="6">
    <location>
        <begin position="748"/>
        <end position="768"/>
    </location>
</feature>
<evidence type="ECO:0000313" key="11">
    <source>
        <dbReference type="Proteomes" id="UP000248783"/>
    </source>
</evidence>
<evidence type="ECO:0000313" key="10">
    <source>
        <dbReference type="EMBL" id="PZR53525.1"/>
    </source>
</evidence>
<dbReference type="Pfam" id="PF00672">
    <property type="entry name" value="HAMP"/>
    <property type="match status" value="1"/>
</dbReference>
<dbReference type="EMBL" id="QKWH01000004">
    <property type="protein sequence ID" value="PZR53525.1"/>
    <property type="molecule type" value="Genomic_DNA"/>
</dbReference>
<dbReference type="RefSeq" id="WP_111250804.1">
    <property type="nucleotide sequence ID" value="NZ_QKWH01000004.1"/>
</dbReference>
<accession>A0A2W5X000</accession>
<comment type="caution">
    <text evidence="10">The sequence shown here is derived from an EMBL/GenBank/DDBJ whole genome shotgun (WGS) entry which is preliminary data.</text>
</comment>
<feature type="transmembrane region" description="Helical" evidence="7">
    <location>
        <begin position="397"/>
        <end position="418"/>
    </location>
</feature>
<feature type="region of interest" description="Disordered" evidence="6">
    <location>
        <begin position="1"/>
        <end position="44"/>
    </location>
</feature>
<dbReference type="SMART" id="SM00304">
    <property type="entry name" value="HAMP"/>
    <property type="match status" value="2"/>
</dbReference>
<keyword evidence="3 5" id="KW-0807">Transducer</keyword>
<evidence type="ECO:0000256" key="3">
    <source>
        <dbReference type="ARBA" id="ARBA00023224"/>
    </source>
</evidence>
<keyword evidence="11" id="KW-1185">Reference proteome</keyword>
<evidence type="ECO:0000256" key="5">
    <source>
        <dbReference type="PROSITE-ProRule" id="PRU00284"/>
    </source>
</evidence>